<dbReference type="Pfam" id="PF06107">
    <property type="entry name" value="DUF951"/>
    <property type="match status" value="1"/>
</dbReference>
<dbReference type="PIRSF" id="PIRSF037263">
    <property type="entry name" value="DUF951_bac"/>
    <property type="match status" value="1"/>
</dbReference>
<name>A0A931F9L6_9FIRM</name>
<organism evidence="1 2">
    <name type="scientific">Halonatronomonas betaini</name>
    <dbReference type="NCBI Taxonomy" id="2778430"/>
    <lineage>
        <taxon>Bacteria</taxon>
        <taxon>Bacillati</taxon>
        <taxon>Bacillota</taxon>
        <taxon>Clostridia</taxon>
        <taxon>Halanaerobiales</taxon>
        <taxon>Halarsenatibacteraceae</taxon>
        <taxon>Halonatronomonas</taxon>
    </lineage>
</organism>
<sequence>MNLEEISKLKPGDIIKLKKEHPCGTNRWELIRIGMDVKIKCIECQNYISLSRKNFNKSYKKTLERRPDN</sequence>
<comment type="caution">
    <text evidence="1">The sequence shown here is derived from an EMBL/GenBank/DDBJ whole genome shotgun (WGS) entry which is preliminary data.</text>
</comment>
<accession>A0A931F9L6</accession>
<dbReference type="EMBL" id="JADPIE010000007">
    <property type="protein sequence ID" value="MBF8437713.1"/>
    <property type="molecule type" value="Genomic_DNA"/>
</dbReference>
<dbReference type="AlphaFoldDB" id="A0A931F9L6"/>
<keyword evidence="2" id="KW-1185">Reference proteome</keyword>
<dbReference type="PANTHER" id="PTHR38455">
    <property type="entry name" value="HYPOTHETICAL CYTOSOLIC PROTEIN"/>
    <property type="match status" value="1"/>
</dbReference>
<dbReference type="Proteomes" id="UP000621436">
    <property type="component" value="Unassembled WGS sequence"/>
</dbReference>
<proteinExistence type="predicted"/>
<dbReference type="PANTHER" id="PTHR38455:SF1">
    <property type="entry name" value="DUF951 DOMAIN-CONTAINING PROTEIN"/>
    <property type="match status" value="1"/>
</dbReference>
<reference evidence="1" key="1">
    <citation type="submission" date="2020-11" db="EMBL/GenBank/DDBJ databases">
        <title>Halonatronomonas betainensis gen. nov., sp. nov. a novel haloalkaliphilic representative of the family Halanaerobiacae capable of betaine degradation.</title>
        <authorList>
            <person name="Boltyanskaya Y."/>
            <person name="Kevbrin V."/>
            <person name="Detkova E."/>
            <person name="Grouzdev D.S."/>
            <person name="Koziaeva V."/>
            <person name="Zhilina T."/>
        </authorList>
    </citation>
    <scope>NUCLEOTIDE SEQUENCE</scope>
    <source>
        <strain evidence="1">Z-7014</strain>
    </source>
</reference>
<dbReference type="RefSeq" id="WP_270454720.1">
    <property type="nucleotide sequence ID" value="NZ_JADPIE010000007.1"/>
</dbReference>
<protein>
    <submittedName>
        <fullName evidence="1">DUF951 domain-containing protein</fullName>
    </submittedName>
</protein>
<gene>
    <name evidence="1" type="ORF">I0Q91_11515</name>
</gene>
<evidence type="ECO:0000313" key="2">
    <source>
        <dbReference type="Proteomes" id="UP000621436"/>
    </source>
</evidence>
<dbReference type="InterPro" id="IPR009296">
    <property type="entry name" value="DUF951"/>
</dbReference>
<evidence type="ECO:0000313" key="1">
    <source>
        <dbReference type="EMBL" id="MBF8437713.1"/>
    </source>
</evidence>